<protein>
    <recommendedName>
        <fullName evidence="9">Molybdate/tungstate import ATP-binding protein WtpC</fullName>
        <ecNumber evidence="8">7.3.2.6</ecNumber>
    </recommendedName>
</protein>
<dbReference type="CDD" id="cd03293">
    <property type="entry name" value="ABC_NrtD_SsuB_transporters"/>
    <property type="match status" value="1"/>
</dbReference>
<dbReference type="PANTHER" id="PTHR42788">
    <property type="entry name" value="TAURINE IMPORT ATP-BINDING PROTEIN-RELATED"/>
    <property type="match status" value="1"/>
</dbReference>
<dbReference type="InterPro" id="IPR027417">
    <property type="entry name" value="P-loop_NTPase"/>
</dbReference>
<dbReference type="AlphaFoldDB" id="A0A832WKI7"/>
<keyword evidence="3" id="KW-0500">Molybdenum</keyword>
<comment type="catalytic activity">
    <reaction evidence="10">
        <text>tungstate(in) + ATP + H2O = tungstate(out) + ADP + phosphate + H(+)</text>
        <dbReference type="Rhea" id="RHEA:35027"/>
        <dbReference type="ChEBI" id="CHEBI:15377"/>
        <dbReference type="ChEBI" id="CHEBI:15378"/>
        <dbReference type="ChEBI" id="CHEBI:30616"/>
        <dbReference type="ChEBI" id="CHEBI:43474"/>
        <dbReference type="ChEBI" id="CHEBI:46502"/>
        <dbReference type="ChEBI" id="CHEBI:456216"/>
        <dbReference type="EC" id="7.3.2.6"/>
    </reaction>
</comment>
<dbReference type="PROSITE" id="PS50893">
    <property type="entry name" value="ABC_TRANSPORTER_2"/>
    <property type="match status" value="1"/>
</dbReference>
<dbReference type="SUPFAM" id="SSF52540">
    <property type="entry name" value="P-loop containing nucleoside triphosphate hydrolases"/>
    <property type="match status" value="1"/>
</dbReference>
<evidence type="ECO:0000256" key="9">
    <source>
        <dbReference type="ARBA" id="ARBA00041133"/>
    </source>
</evidence>
<dbReference type="InterPro" id="IPR017871">
    <property type="entry name" value="ABC_transporter-like_CS"/>
</dbReference>
<dbReference type="EMBL" id="DUJS01000002">
    <property type="protein sequence ID" value="HII70175.1"/>
    <property type="molecule type" value="Genomic_DNA"/>
</dbReference>
<dbReference type="InterPro" id="IPR003439">
    <property type="entry name" value="ABC_transporter-like_ATP-bd"/>
</dbReference>
<evidence type="ECO:0000256" key="8">
    <source>
        <dbReference type="ARBA" id="ARBA00039025"/>
    </source>
</evidence>
<evidence type="ECO:0000256" key="7">
    <source>
        <dbReference type="ARBA" id="ARBA00038781"/>
    </source>
</evidence>
<gene>
    <name evidence="13" type="ORF">HA336_02960</name>
</gene>
<dbReference type="EC" id="7.3.2.6" evidence="8"/>
<dbReference type="InterPro" id="IPR003593">
    <property type="entry name" value="AAA+_ATPase"/>
</dbReference>
<dbReference type="GO" id="GO:0016887">
    <property type="term" value="F:ATP hydrolysis activity"/>
    <property type="evidence" value="ECO:0007669"/>
    <property type="project" value="InterPro"/>
</dbReference>
<evidence type="ECO:0000259" key="12">
    <source>
        <dbReference type="PROSITE" id="PS50893"/>
    </source>
</evidence>
<evidence type="ECO:0000256" key="3">
    <source>
        <dbReference type="ARBA" id="ARBA00022505"/>
    </source>
</evidence>
<comment type="function">
    <text evidence="11">Part of the ABC transporter complex WtpABC involved in molybdate/tungstate import. Responsible for energy coupling to the transport system.</text>
</comment>
<dbReference type="GO" id="GO:1901238">
    <property type="term" value="F:ABC-type tungstate transporter activity"/>
    <property type="evidence" value="ECO:0007669"/>
    <property type="project" value="UniProtKB-EC"/>
</dbReference>
<dbReference type="Proteomes" id="UP000619545">
    <property type="component" value="Unassembled WGS sequence"/>
</dbReference>
<dbReference type="InterPro" id="IPR050166">
    <property type="entry name" value="ABC_transporter_ATP-bind"/>
</dbReference>
<dbReference type="GO" id="GO:0005886">
    <property type="term" value="C:plasma membrane"/>
    <property type="evidence" value="ECO:0007669"/>
    <property type="project" value="UniProtKB-SubCell"/>
</dbReference>
<sequence>MAVILKVEDLHKSYDDLKVLDGITFEVSEGEFFAIVGPSGCGKTTLLKIIAGLEDYDAGRVLVDGEEVREPGPDRALVFQEYAIFPWKTVLENVMFAPLMQGKDPEEAERIARECLKVVPGLEGFEDAYPKQLSGGMKQRVAIARALAAEPRILLMDEPFAAVDAQTRNKMQEELLKIWERTGQTILLVTHNVEEAVFLADRVMVLSPRPAEIVDIVEIDLPRPRDRTDPEFVELRARILDMIGSR</sequence>
<proteinExistence type="inferred from homology"/>
<dbReference type="PROSITE" id="PS00211">
    <property type="entry name" value="ABC_TRANSPORTER_1"/>
    <property type="match status" value="1"/>
</dbReference>
<evidence type="ECO:0000256" key="2">
    <source>
        <dbReference type="ARBA" id="ARBA00022448"/>
    </source>
</evidence>
<evidence type="ECO:0000256" key="10">
    <source>
        <dbReference type="ARBA" id="ARBA00047936"/>
    </source>
</evidence>
<dbReference type="PANTHER" id="PTHR42788:SF13">
    <property type="entry name" value="ALIPHATIC SULFONATES IMPORT ATP-BINDING PROTEIN SSUB"/>
    <property type="match status" value="1"/>
</dbReference>
<evidence type="ECO:0000313" key="13">
    <source>
        <dbReference type="EMBL" id="HII70175.1"/>
    </source>
</evidence>
<dbReference type="Gene3D" id="3.40.50.300">
    <property type="entry name" value="P-loop containing nucleotide triphosphate hydrolases"/>
    <property type="match status" value="1"/>
</dbReference>
<dbReference type="FunFam" id="3.40.50.300:FF:000425">
    <property type="entry name" value="Probable ABC transporter, ATP-binding subunit"/>
    <property type="match status" value="1"/>
</dbReference>
<organism evidence="13 14">
    <name type="scientific">Methanopyrus kandleri</name>
    <dbReference type="NCBI Taxonomy" id="2320"/>
    <lineage>
        <taxon>Archaea</taxon>
        <taxon>Methanobacteriati</taxon>
        <taxon>Methanobacteriota</taxon>
        <taxon>Methanomada group</taxon>
        <taxon>Methanopyri</taxon>
        <taxon>Methanopyrales</taxon>
        <taxon>Methanopyraceae</taxon>
        <taxon>Methanopyrus</taxon>
    </lineage>
</organism>
<comment type="similarity">
    <text evidence="6">Belongs to the ABC transporter superfamily. Sulfate/tungstate importer (TC 3.A.1.6) family.</text>
</comment>
<dbReference type="GO" id="GO:0005524">
    <property type="term" value="F:ATP binding"/>
    <property type="evidence" value="ECO:0007669"/>
    <property type="project" value="UniProtKB-KW"/>
</dbReference>
<dbReference type="RefSeq" id="WP_011018973.1">
    <property type="nucleotide sequence ID" value="NZ_DUJS01000002.1"/>
</dbReference>
<accession>A0A832WKI7</accession>
<dbReference type="Pfam" id="PF00005">
    <property type="entry name" value="ABC_tran"/>
    <property type="match status" value="1"/>
</dbReference>
<dbReference type="OMA" id="RMKDFDA"/>
<evidence type="ECO:0000313" key="14">
    <source>
        <dbReference type="Proteomes" id="UP000619545"/>
    </source>
</evidence>
<dbReference type="SMART" id="SM00382">
    <property type="entry name" value="AAA"/>
    <property type="match status" value="1"/>
</dbReference>
<feature type="domain" description="ABC transporter" evidence="12">
    <location>
        <begin position="5"/>
        <end position="233"/>
    </location>
</feature>
<reference evidence="13" key="1">
    <citation type="journal article" date="2020" name="bioRxiv">
        <title>A rank-normalized archaeal taxonomy based on genome phylogeny resolves widespread incomplete and uneven classifications.</title>
        <authorList>
            <person name="Rinke C."/>
            <person name="Chuvochina M."/>
            <person name="Mussig A.J."/>
            <person name="Chaumeil P.-A."/>
            <person name="Waite D.W."/>
            <person name="Whitman W.B."/>
            <person name="Parks D.H."/>
            <person name="Hugenholtz P."/>
        </authorList>
    </citation>
    <scope>NUCLEOTIDE SEQUENCE</scope>
    <source>
        <strain evidence="13">UBA8853</strain>
    </source>
</reference>
<evidence type="ECO:0000256" key="1">
    <source>
        <dbReference type="ARBA" id="ARBA00004236"/>
    </source>
</evidence>
<evidence type="ECO:0000256" key="4">
    <source>
        <dbReference type="ARBA" id="ARBA00022741"/>
    </source>
</evidence>
<name>A0A832WKI7_9EURY</name>
<evidence type="ECO:0000256" key="6">
    <source>
        <dbReference type="ARBA" id="ARBA00038307"/>
    </source>
</evidence>
<keyword evidence="4" id="KW-0547">Nucleotide-binding</keyword>
<comment type="caution">
    <text evidence="13">The sequence shown here is derived from an EMBL/GenBank/DDBJ whole genome shotgun (WGS) entry which is preliminary data.</text>
</comment>
<keyword evidence="2" id="KW-0813">Transport</keyword>
<evidence type="ECO:0000256" key="5">
    <source>
        <dbReference type="ARBA" id="ARBA00022840"/>
    </source>
</evidence>
<dbReference type="GeneID" id="1476704"/>
<evidence type="ECO:0000256" key="11">
    <source>
        <dbReference type="ARBA" id="ARBA00057369"/>
    </source>
</evidence>
<comment type="subcellular location">
    <subcellularLocation>
        <location evidence="1">Cell membrane</location>
    </subcellularLocation>
</comment>
<keyword evidence="5 13" id="KW-0067">ATP-binding</keyword>
<comment type="subunit">
    <text evidence="7">The complex is composed of two ATP-binding proteins (WtpC), two transmembrane proteins (WtpB) and a solute-binding protein (WtpA).</text>
</comment>